<reference evidence="2" key="1">
    <citation type="submission" date="2021-05" db="EMBL/GenBank/DDBJ databases">
        <authorList>
            <person name="Alioto T."/>
            <person name="Alioto T."/>
            <person name="Gomez Garrido J."/>
        </authorList>
    </citation>
    <scope>NUCLEOTIDE SEQUENCE</scope>
</reference>
<accession>A0A8D8AH10</accession>
<feature type="compositionally biased region" description="Basic and acidic residues" evidence="1">
    <location>
        <begin position="14"/>
        <end position="23"/>
    </location>
</feature>
<organism evidence="2">
    <name type="scientific">Culex pipiens</name>
    <name type="common">House mosquito</name>
    <dbReference type="NCBI Taxonomy" id="7175"/>
    <lineage>
        <taxon>Eukaryota</taxon>
        <taxon>Metazoa</taxon>
        <taxon>Ecdysozoa</taxon>
        <taxon>Arthropoda</taxon>
        <taxon>Hexapoda</taxon>
        <taxon>Insecta</taxon>
        <taxon>Pterygota</taxon>
        <taxon>Neoptera</taxon>
        <taxon>Endopterygota</taxon>
        <taxon>Diptera</taxon>
        <taxon>Nematocera</taxon>
        <taxon>Culicoidea</taxon>
        <taxon>Culicidae</taxon>
        <taxon>Culicinae</taxon>
        <taxon>Culicini</taxon>
        <taxon>Culex</taxon>
        <taxon>Culex</taxon>
    </lineage>
</organism>
<dbReference type="EMBL" id="HBUE01030325">
    <property type="protein sequence ID" value="CAG6456158.1"/>
    <property type="molecule type" value="Transcribed_RNA"/>
</dbReference>
<proteinExistence type="predicted"/>
<feature type="region of interest" description="Disordered" evidence="1">
    <location>
        <begin position="63"/>
        <end position="110"/>
    </location>
</feature>
<sequence length="116" mass="13066">MSSFLNRRRRHRQTAHEHGEPPSHRCAGQLIGSYGLVPSVQARERAQNVLFSTSMRVPCVDTDRTRSFPVSYHGRDRRDRRNRGSGGGPPSEPVHMQPSTESERFLDGTLAAVRTL</sequence>
<dbReference type="EMBL" id="HBUE01030322">
    <property type="protein sequence ID" value="CAG6456155.1"/>
    <property type="molecule type" value="Transcribed_RNA"/>
</dbReference>
<dbReference type="AlphaFoldDB" id="A0A8D8AH10"/>
<evidence type="ECO:0000313" key="2">
    <source>
        <dbReference type="EMBL" id="CAG6456155.1"/>
    </source>
</evidence>
<feature type="region of interest" description="Disordered" evidence="1">
    <location>
        <begin position="1"/>
        <end position="27"/>
    </location>
</feature>
<evidence type="ECO:0000256" key="1">
    <source>
        <dbReference type="SAM" id="MobiDB-lite"/>
    </source>
</evidence>
<feature type="compositionally biased region" description="Basic residues" evidence="1">
    <location>
        <begin position="1"/>
        <end position="13"/>
    </location>
</feature>
<name>A0A8D8AH10_CULPI</name>
<protein>
    <submittedName>
        <fullName evidence="2">(northern house mosquito) hypothetical protein</fullName>
    </submittedName>
</protein>